<keyword evidence="2" id="KW-1185">Reference proteome</keyword>
<dbReference type="AlphaFoldDB" id="A0A8J8NF88"/>
<accession>A0A8J8NF88</accession>
<dbReference type="EMBL" id="RRYP01018311">
    <property type="protein sequence ID" value="TNV73689.1"/>
    <property type="molecule type" value="Genomic_DNA"/>
</dbReference>
<evidence type="ECO:0000313" key="2">
    <source>
        <dbReference type="Proteomes" id="UP000785679"/>
    </source>
</evidence>
<proteinExistence type="predicted"/>
<gene>
    <name evidence="1" type="ORF">FGO68_gene1303</name>
</gene>
<protein>
    <submittedName>
        <fullName evidence="1">Uncharacterized protein</fullName>
    </submittedName>
</protein>
<dbReference type="Proteomes" id="UP000785679">
    <property type="component" value="Unassembled WGS sequence"/>
</dbReference>
<organism evidence="1 2">
    <name type="scientific">Halteria grandinella</name>
    <dbReference type="NCBI Taxonomy" id="5974"/>
    <lineage>
        <taxon>Eukaryota</taxon>
        <taxon>Sar</taxon>
        <taxon>Alveolata</taxon>
        <taxon>Ciliophora</taxon>
        <taxon>Intramacronucleata</taxon>
        <taxon>Spirotrichea</taxon>
        <taxon>Stichotrichia</taxon>
        <taxon>Sporadotrichida</taxon>
        <taxon>Halteriidae</taxon>
        <taxon>Halteria</taxon>
    </lineage>
</organism>
<name>A0A8J8NF88_HALGN</name>
<reference evidence="1" key="1">
    <citation type="submission" date="2019-06" db="EMBL/GenBank/DDBJ databases">
        <authorList>
            <person name="Zheng W."/>
        </authorList>
    </citation>
    <scope>NUCLEOTIDE SEQUENCE</scope>
    <source>
        <strain evidence="1">QDHG01</strain>
    </source>
</reference>
<sequence>MQELRANLGEELERHEGIQLRMLLERSKAIIERIKAKCHNGTLLKLTMDGKPVPPPHKQVGANVKKSWHFNINDRPDPQQTTTDRGVITGNQDILNIKQSLKQLPQITPVNHKQREASTSLERQQKVIDQRDKRVGKKIMGIADEFKLIDRDVINDKVQIEREAMKIVTKLKNASISPSRDSNSVGTETAE</sequence>
<comment type="caution">
    <text evidence="1">The sequence shown here is derived from an EMBL/GenBank/DDBJ whole genome shotgun (WGS) entry which is preliminary data.</text>
</comment>
<evidence type="ECO:0000313" key="1">
    <source>
        <dbReference type="EMBL" id="TNV73689.1"/>
    </source>
</evidence>